<dbReference type="EMBL" id="FOES01000021">
    <property type="protein sequence ID" value="SEQ65607.1"/>
    <property type="molecule type" value="Genomic_DNA"/>
</dbReference>
<dbReference type="STRING" id="571933.SAMN05216362_1219"/>
<name>A0A1H9HTK5_9BACI</name>
<dbReference type="PANTHER" id="PTHR38075">
    <property type="entry name" value="DUF4139 DOMAIN-CONTAINING PROTEIN"/>
    <property type="match status" value="1"/>
</dbReference>
<accession>A0A1H9HTK5</accession>
<protein>
    <recommendedName>
        <fullName evidence="1">DUF4139 domain-containing protein</fullName>
    </recommendedName>
</protein>
<dbReference type="PANTHER" id="PTHR38075:SF1">
    <property type="entry name" value="DUF4139 DOMAIN-CONTAINING PROTEIN"/>
    <property type="match status" value="1"/>
</dbReference>
<evidence type="ECO:0000313" key="2">
    <source>
        <dbReference type="EMBL" id="SEQ65607.1"/>
    </source>
</evidence>
<evidence type="ECO:0000259" key="1">
    <source>
        <dbReference type="Pfam" id="PF13598"/>
    </source>
</evidence>
<sequence length="432" mass="50205">MFISKGQDTKDLAITVYNQNFAVVKDQRSFDGYNQEHLVRFEDVSEKIETDSIIVDGLNIKELNYDHDLVNKEKLLKKYIGQEVQLFDSKTREKDIYRLLSVENGLVLEHLETGEIVLNPPEENLILPKLPNGLIIKPSLIWEVEPKDVDGVHVTYTTGGLRWKANYVIHLNGDTFDLTAWLLLHNESGTNFENVRLKLIAGDVNRVTEEDLIRLPDEPGVLYDVSPPIIEKSFSDFHLYTLQRKTTIKNQQEKQITLFEATGVPFKRYYRLENHENEADIMLKFYNSEDQNLGMPFPAGKVKVYSEDEADGSLELVGEDQINHQSINTDVELNLGKAFDINCDNRQIDRYKQGIYEYFEYQYEIRNNKGEVAPMNIAHHIRHRHWEMVESSHAYDKVRSDEIEFNVDVPANEEETINFKYRVDTSTTIKVR</sequence>
<dbReference type="AlphaFoldDB" id="A0A1H9HTK5"/>
<dbReference type="Proteomes" id="UP000199427">
    <property type="component" value="Unassembled WGS sequence"/>
</dbReference>
<reference evidence="2 3" key="1">
    <citation type="submission" date="2016-10" db="EMBL/GenBank/DDBJ databases">
        <authorList>
            <person name="de Groot N.N."/>
        </authorList>
    </citation>
    <scope>NUCLEOTIDE SEQUENCE [LARGE SCALE GENOMIC DNA]</scope>
    <source>
        <strain evidence="2 3">DSM 21633</strain>
    </source>
</reference>
<feature type="domain" description="DUF4139" evidence="1">
    <location>
        <begin position="152"/>
        <end position="424"/>
    </location>
</feature>
<keyword evidence="3" id="KW-1185">Reference proteome</keyword>
<dbReference type="OrthoDB" id="9783078at2"/>
<gene>
    <name evidence="2" type="ORF">SAMN05216362_1219</name>
</gene>
<organism evidence="2 3">
    <name type="scientific">Piscibacillus halophilus</name>
    <dbReference type="NCBI Taxonomy" id="571933"/>
    <lineage>
        <taxon>Bacteria</taxon>
        <taxon>Bacillati</taxon>
        <taxon>Bacillota</taxon>
        <taxon>Bacilli</taxon>
        <taxon>Bacillales</taxon>
        <taxon>Bacillaceae</taxon>
        <taxon>Piscibacillus</taxon>
    </lineage>
</organism>
<dbReference type="InterPro" id="IPR037291">
    <property type="entry name" value="DUF4139"/>
</dbReference>
<evidence type="ECO:0000313" key="3">
    <source>
        <dbReference type="Proteomes" id="UP000199427"/>
    </source>
</evidence>
<dbReference type="Pfam" id="PF13598">
    <property type="entry name" value="DUF4139"/>
    <property type="match status" value="1"/>
</dbReference>
<proteinExistence type="predicted"/>
<dbReference type="RefSeq" id="WP_091773874.1">
    <property type="nucleotide sequence ID" value="NZ_FOES01000021.1"/>
</dbReference>